<gene>
    <name evidence="2" type="ORF">FP2506_13729</name>
</gene>
<feature type="coiled-coil region" evidence="1">
    <location>
        <begin position="169"/>
        <end position="224"/>
    </location>
</feature>
<accession>Q0G4I4</accession>
<feature type="coiled-coil region" evidence="1">
    <location>
        <begin position="62"/>
        <end position="133"/>
    </location>
</feature>
<sequence length="377" mass="42409">MITAALTFAFGFLLALLCALLIAPLVWKRARSIAKQEFEATIPANAREIQGTYDLLRAQTAFEARQREIASEERERRAALERADAGRVASENAELKARTKALTKQVSQQLSELEEVNAALSKREAEADEVDSELREVHHDLRVRIEEFEDLGRRFEEMTDIADERKVQIITLETRNDELADELRVLERRARENGNAVDRLSHEVDGLRAQLGKERASNQRLEAKVTRLTGQLSDRDDQLERIFSRGGGERGTVASRALNAEERAEYRLRRSAEVEDGDENVSLASAAAFEETTGTEPQHFFDLKSLEMIDDPAKLREEVANIAARIIDETARQEGPSSPIETILATATDDADEPDRYKSLADRVRAIRRESAQEAAQ</sequence>
<comment type="caution">
    <text evidence="2">The sequence shown here is derived from an EMBL/GenBank/DDBJ whole genome shotgun (WGS) entry which is preliminary data.</text>
</comment>
<evidence type="ECO:0000256" key="1">
    <source>
        <dbReference type="SAM" id="Coils"/>
    </source>
</evidence>
<evidence type="ECO:0000313" key="2">
    <source>
        <dbReference type="EMBL" id="EAU41497.1"/>
    </source>
</evidence>
<keyword evidence="3" id="KW-1185">Reference proteome</keyword>
<dbReference type="Proteomes" id="UP000004310">
    <property type="component" value="Unassembled WGS sequence"/>
</dbReference>
<dbReference type="EMBL" id="AATP01000002">
    <property type="protein sequence ID" value="EAU41497.1"/>
    <property type="molecule type" value="Genomic_DNA"/>
</dbReference>
<dbReference type="eggNOG" id="COG4372">
    <property type="taxonomic scope" value="Bacteria"/>
</dbReference>
<name>Q0G4I4_9HYPH</name>
<dbReference type="AlphaFoldDB" id="Q0G4I4"/>
<dbReference type="RefSeq" id="WP_007067872.1">
    <property type="nucleotide sequence ID" value="NZ_DS022272.1"/>
</dbReference>
<protein>
    <submittedName>
        <fullName evidence="2">Uncharacterized protein</fullName>
    </submittedName>
</protein>
<reference evidence="2 3" key="1">
    <citation type="journal article" date="2010" name="J. Bacteriol.">
        <title>Genome sequence of Fulvimarina pelagi HTCC2506T, a Mn(II)-oxidizing alphaproteobacterium possessing an aerobic anoxygenic photosynthetic gene cluster and Xanthorhodopsin.</title>
        <authorList>
            <person name="Kang I."/>
            <person name="Oh H.M."/>
            <person name="Lim S.I."/>
            <person name="Ferriera S."/>
            <person name="Giovannoni S.J."/>
            <person name="Cho J.C."/>
        </authorList>
    </citation>
    <scope>NUCLEOTIDE SEQUENCE [LARGE SCALE GENOMIC DNA]</scope>
    <source>
        <strain evidence="2 3">HTCC2506</strain>
    </source>
</reference>
<keyword evidence="1" id="KW-0175">Coiled coil</keyword>
<proteinExistence type="predicted"/>
<dbReference type="STRING" id="217511.GCA_001463845_02409"/>
<organism evidence="2 3">
    <name type="scientific">Fulvimarina pelagi HTCC2506</name>
    <dbReference type="NCBI Taxonomy" id="314231"/>
    <lineage>
        <taxon>Bacteria</taxon>
        <taxon>Pseudomonadati</taxon>
        <taxon>Pseudomonadota</taxon>
        <taxon>Alphaproteobacteria</taxon>
        <taxon>Hyphomicrobiales</taxon>
        <taxon>Aurantimonadaceae</taxon>
        <taxon>Fulvimarina</taxon>
    </lineage>
</organism>
<evidence type="ECO:0000313" key="3">
    <source>
        <dbReference type="Proteomes" id="UP000004310"/>
    </source>
</evidence>
<dbReference type="HOGENOM" id="CLU_060521_1_0_5"/>